<gene>
    <name evidence="2" type="ORF">SAMN02745119_01024</name>
</gene>
<dbReference type="Proteomes" id="UP000190102">
    <property type="component" value="Unassembled WGS sequence"/>
</dbReference>
<dbReference type="InterPro" id="IPR028994">
    <property type="entry name" value="Integrin_alpha_N"/>
</dbReference>
<dbReference type="OrthoDB" id="9813582at2"/>
<evidence type="ECO:0000313" key="3">
    <source>
        <dbReference type="Proteomes" id="UP000190102"/>
    </source>
</evidence>
<dbReference type="InterPro" id="IPR013517">
    <property type="entry name" value="FG-GAP"/>
</dbReference>
<dbReference type="RefSeq" id="WP_078789296.1">
    <property type="nucleotide sequence ID" value="NZ_FUWR01000003.1"/>
</dbReference>
<dbReference type="Pfam" id="PF13517">
    <property type="entry name" value="FG-GAP_3"/>
    <property type="match status" value="1"/>
</dbReference>
<dbReference type="EMBL" id="FUWR01000003">
    <property type="protein sequence ID" value="SJZ57402.1"/>
    <property type="molecule type" value="Genomic_DNA"/>
</dbReference>
<keyword evidence="1" id="KW-0732">Signal</keyword>
<keyword evidence="3" id="KW-1185">Reference proteome</keyword>
<organism evidence="2 3">
    <name type="scientific">Trichlorobacter thiogenes</name>
    <dbReference type="NCBI Taxonomy" id="115783"/>
    <lineage>
        <taxon>Bacteria</taxon>
        <taxon>Pseudomonadati</taxon>
        <taxon>Thermodesulfobacteriota</taxon>
        <taxon>Desulfuromonadia</taxon>
        <taxon>Geobacterales</taxon>
        <taxon>Geobacteraceae</taxon>
        <taxon>Trichlorobacter</taxon>
    </lineage>
</organism>
<sequence>MFKTLRVLYASIIVLFSTALGYAALPLPEQVARDFKPISGYVVQSSGNDYLIDLGIGQGVVAGDLFSVVGPGKAITHPVSGKIIGTEEQVKGLLRLTRLKNGYSQSRPVGAVTDSIKRGDSILRFQDMAAVVWDYTGQGHQLARQLQSGLPHLQWKDYADAQQKRPTTPARAETMTPTLYFILTSQTLEVRGPDFELIHSYPVTGTPASTSNATLTTAALPALPLLPVIAPATGGAVQAGGEPIWNNANLKGTPIGVAVGDFDGDGRQEAAIAFSDRIEIGRLNADGYQSLGAIRLAGGSQAYALDAADLNSNGRTELYVSAMNSNGNPAGISIEFRDGRYRTTISKISWHLRTVMLPGEGNVLLAQEYNGLGREFNGPVFRVKRTGDSLTRAETFPLPKRINLYGFALFSSQGRTLVANLDDDGYLSVLTASGEQLAGSADTVGGTESYFEMNDETATGGEPRQVYLKARVEATSQGNILVSANSGLGFLGRLRMYVKSELKLFHWNGKDLRETWHTTPEKSYLADFRLLPGTAGENSKLVTVVAFPSMNPLTARTASVRMYDLGTP</sequence>
<evidence type="ECO:0000256" key="1">
    <source>
        <dbReference type="ARBA" id="ARBA00022729"/>
    </source>
</evidence>
<dbReference type="STRING" id="115783.SAMN02745119_01024"/>
<accession>A0A1T4LRN2</accession>
<protein>
    <submittedName>
        <fullName evidence="2">Repeat domain-containing protein</fullName>
    </submittedName>
</protein>
<dbReference type="AlphaFoldDB" id="A0A1T4LRN2"/>
<reference evidence="3" key="1">
    <citation type="submission" date="2017-02" db="EMBL/GenBank/DDBJ databases">
        <authorList>
            <person name="Varghese N."/>
            <person name="Submissions S."/>
        </authorList>
    </citation>
    <scope>NUCLEOTIDE SEQUENCE [LARGE SCALE GENOMIC DNA]</scope>
    <source>
        <strain evidence="3">ATCC BAA-34</strain>
    </source>
</reference>
<name>A0A1T4LRN2_9BACT</name>
<evidence type="ECO:0000313" key="2">
    <source>
        <dbReference type="EMBL" id="SJZ57402.1"/>
    </source>
</evidence>
<proteinExistence type="predicted"/>
<dbReference type="SUPFAM" id="SSF69318">
    <property type="entry name" value="Integrin alpha N-terminal domain"/>
    <property type="match status" value="1"/>
</dbReference>